<sequence>MPRTVPDLDQRNAVSVRAKIQVVVLVWRELSSLSRGDLQAALLAELDVVMAGRSPQEEDELLARLPAPMRVMWVLNWLDFEVTQGSLLAYFSNSHGRHAAQAVQALRDIGAAGMADVVMRAAESVTAAGQEWAVRHDELNRLPEGSVVRPYAGLSNAGHLAELTDQYWAAAEEETWWGDRLDAFLSRAVEAEARR</sequence>
<evidence type="ECO:0000313" key="2">
    <source>
        <dbReference type="EMBL" id="MFC5006137.1"/>
    </source>
</evidence>
<accession>A0ABV9WF86</accession>
<gene>
    <name evidence="2" type="ORF">ACFPIJ_51010</name>
</gene>
<reference evidence="3" key="1">
    <citation type="journal article" date="2019" name="Int. J. Syst. Evol. Microbiol.">
        <title>The Global Catalogue of Microorganisms (GCM) 10K type strain sequencing project: providing services to taxonomists for standard genome sequencing and annotation.</title>
        <authorList>
            <consortium name="The Broad Institute Genomics Platform"/>
            <consortium name="The Broad Institute Genome Sequencing Center for Infectious Disease"/>
            <person name="Wu L."/>
            <person name="Ma J."/>
        </authorList>
    </citation>
    <scope>NUCLEOTIDE SEQUENCE [LARGE SCALE GENOMIC DNA]</scope>
    <source>
        <strain evidence="3">CGMCC 4.7152</strain>
    </source>
</reference>
<evidence type="ECO:0000259" key="1">
    <source>
        <dbReference type="Pfam" id="PF14300"/>
    </source>
</evidence>
<dbReference type="InterPro" id="IPR025402">
    <property type="entry name" value="DMP19_C"/>
</dbReference>
<dbReference type="Proteomes" id="UP001595912">
    <property type="component" value="Unassembled WGS sequence"/>
</dbReference>
<dbReference type="Pfam" id="PF14300">
    <property type="entry name" value="DMP19"/>
    <property type="match status" value="1"/>
</dbReference>
<evidence type="ECO:0000313" key="3">
    <source>
        <dbReference type="Proteomes" id="UP001595912"/>
    </source>
</evidence>
<dbReference type="Gene3D" id="1.20.1420.60">
    <property type="match status" value="1"/>
</dbReference>
<dbReference type="EMBL" id="JBHSIU010000091">
    <property type="protein sequence ID" value="MFC5006137.1"/>
    <property type="molecule type" value="Genomic_DNA"/>
</dbReference>
<feature type="domain" description="DNA mimic protein DMP19 C-terminal" evidence="1">
    <location>
        <begin position="64"/>
        <end position="186"/>
    </location>
</feature>
<protein>
    <submittedName>
        <fullName evidence="2">DUF4375 domain-containing protein</fullName>
    </submittedName>
</protein>
<keyword evidence="3" id="KW-1185">Reference proteome</keyword>
<proteinExistence type="predicted"/>
<dbReference type="RefSeq" id="WP_380126741.1">
    <property type="nucleotide sequence ID" value="NZ_JBHSIU010000091.1"/>
</dbReference>
<comment type="caution">
    <text evidence="2">The sequence shown here is derived from an EMBL/GenBank/DDBJ whole genome shotgun (WGS) entry which is preliminary data.</text>
</comment>
<name>A0ABV9WF86_9ACTN</name>
<organism evidence="2 3">
    <name type="scientific">Dactylosporangium cerinum</name>
    <dbReference type="NCBI Taxonomy" id="1434730"/>
    <lineage>
        <taxon>Bacteria</taxon>
        <taxon>Bacillati</taxon>
        <taxon>Actinomycetota</taxon>
        <taxon>Actinomycetes</taxon>
        <taxon>Micromonosporales</taxon>
        <taxon>Micromonosporaceae</taxon>
        <taxon>Dactylosporangium</taxon>
    </lineage>
</organism>